<dbReference type="EMBL" id="AODH01000012">
    <property type="protein sequence ID" value="EUJ41333.1"/>
    <property type="molecule type" value="Genomic_DNA"/>
</dbReference>
<comment type="similarity">
    <text evidence="4">Belongs to the FBPase class 3 family.</text>
</comment>
<dbReference type="HAMAP" id="MF_01854">
    <property type="entry name" value="FBPase_class3"/>
    <property type="match status" value="1"/>
</dbReference>
<reference evidence="5 6" key="1">
    <citation type="submission" date="2012-12" db="EMBL/GenBank/DDBJ databases">
        <title>Novel taxa of Listeriaceae from agricultural environments in the United States.</title>
        <authorList>
            <person name="den Bakker H.C."/>
            <person name="Allred A."/>
            <person name="Warchocki S."/>
            <person name="Wright E.M."/>
            <person name="Burrell A."/>
            <person name="Nightingale K.K."/>
            <person name="Kephart D."/>
            <person name="Wiedmann M."/>
        </authorList>
    </citation>
    <scope>NUCLEOTIDE SEQUENCE [LARGE SCALE GENOMIC DNA]</scope>
    <source>
        <strain evidence="5 6">FSL F6-1037</strain>
    </source>
</reference>
<protein>
    <recommendedName>
        <fullName evidence="4">Fructose-1,6-bisphosphatase class 3</fullName>
        <shortName evidence="4">FBPase class 3</shortName>
        <ecNumber evidence="4">3.1.3.11</ecNumber>
    </recommendedName>
    <alternativeName>
        <fullName evidence="4">D-fructose-1,6-bisphosphate 1-phosphohydrolase class 3</fullName>
    </alternativeName>
</protein>
<comment type="cofactor">
    <cofactor evidence="4">
        <name>Mn(2+)</name>
        <dbReference type="ChEBI" id="CHEBI:29035"/>
    </cofactor>
</comment>
<evidence type="ECO:0000313" key="5">
    <source>
        <dbReference type="EMBL" id="EUJ41333.1"/>
    </source>
</evidence>
<dbReference type="STRING" id="1265861.BCAMP_03455"/>
<dbReference type="SUPFAM" id="SSF56300">
    <property type="entry name" value="Metallo-dependent phosphatases"/>
    <property type="match status" value="1"/>
</dbReference>
<evidence type="ECO:0000256" key="2">
    <source>
        <dbReference type="ARBA" id="ARBA00023211"/>
    </source>
</evidence>
<dbReference type="InterPro" id="IPR009164">
    <property type="entry name" value="FBPtase_class3"/>
</dbReference>
<keyword evidence="3 4" id="KW-0119">Carbohydrate metabolism</keyword>
<dbReference type="PIRSF" id="PIRSF000906">
    <property type="entry name" value="FBPtase_Bacill"/>
    <property type="match status" value="1"/>
</dbReference>
<evidence type="ECO:0000313" key="6">
    <source>
        <dbReference type="Proteomes" id="UP000019243"/>
    </source>
</evidence>
<name>W7D7K9_9LIST</name>
<dbReference type="PATRIC" id="fig|1265861.3.peg.673"/>
<evidence type="ECO:0000256" key="4">
    <source>
        <dbReference type="HAMAP-Rule" id="MF_01854"/>
    </source>
</evidence>
<keyword evidence="6" id="KW-1185">Reference proteome</keyword>
<dbReference type="Pfam" id="PF06874">
    <property type="entry name" value="FBPase_2"/>
    <property type="match status" value="1"/>
</dbReference>
<keyword evidence="2 4" id="KW-0464">Manganese</keyword>
<dbReference type="RefSeq" id="WP_035313589.1">
    <property type="nucleotide sequence ID" value="NZ_AODH01000012.1"/>
</dbReference>
<dbReference type="OrthoDB" id="9779903at2"/>
<dbReference type="AlphaFoldDB" id="W7D7K9"/>
<proteinExistence type="inferred from homology"/>
<dbReference type="GO" id="GO:0006094">
    <property type="term" value="P:gluconeogenesis"/>
    <property type="evidence" value="ECO:0007669"/>
    <property type="project" value="UniProtKB-UniRule"/>
</dbReference>
<keyword evidence="1 4" id="KW-0378">Hydrolase</keyword>
<gene>
    <name evidence="4" type="primary">fbp</name>
    <name evidence="5" type="ORF">BCAMP_03455</name>
</gene>
<dbReference type="Proteomes" id="UP000019243">
    <property type="component" value="Unassembled WGS sequence"/>
</dbReference>
<dbReference type="Gene3D" id="3.60.21.10">
    <property type="match status" value="1"/>
</dbReference>
<organism evidence="5 6">
    <name type="scientific">Brochothrix campestris FSL F6-1037</name>
    <dbReference type="NCBI Taxonomy" id="1265861"/>
    <lineage>
        <taxon>Bacteria</taxon>
        <taxon>Bacillati</taxon>
        <taxon>Bacillota</taxon>
        <taxon>Bacilli</taxon>
        <taxon>Bacillales</taxon>
        <taxon>Listeriaceae</taxon>
        <taxon>Brochothrix</taxon>
    </lineage>
</organism>
<comment type="caution">
    <text evidence="5">The sequence shown here is derived from an EMBL/GenBank/DDBJ whole genome shotgun (WGS) entry which is preliminary data.</text>
</comment>
<comment type="catalytic activity">
    <reaction evidence="4">
        <text>beta-D-fructose 1,6-bisphosphate + H2O = beta-D-fructose 6-phosphate + phosphate</text>
        <dbReference type="Rhea" id="RHEA:11064"/>
        <dbReference type="ChEBI" id="CHEBI:15377"/>
        <dbReference type="ChEBI" id="CHEBI:32966"/>
        <dbReference type="ChEBI" id="CHEBI:43474"/>
        <dbReference type="ChEBI" id="CHEBI:57634"/>
        <dbReference type="EC" id="3.1.3.11"/>
    </reaction>
</comment>
<evidence type="ECO:0000256" key="3">
    <source>
        <dbReference type="ARBA" id="ARBA00023277"/>
    </source>
</evidence>
<sequence length="651" mass="73996">MSNSQTKYLQLLASHYPTPAQTITEIINLEAILNLPKGTEHFLSDLHGEYDAFEQVFRNGSGVIKRKLSVLFANELSETELTTLATLIYYPRPKMRIILRTFSATEKNDWYRITLLRLIKLTSFVSSKYTRSKVRKLMSPDFTYIIEELLYQNNDQIEKEAYYHEILTSVIELNSAADLIHALATLIRRLVVDHLHIVGDVFDRGPAPDKIINRLTKHQSLDFQWGNHDMIWMGAASGSAVCIANVLRISARYLNLDTVEDSYGISLRPLAIFADTTYENTSTAFMPKKSQESAKTTSEINQIARMHKAIAIIQFKLEGAIIQRHPEFNMTDRLLLNKINYTNGTITVNNHTYTLTDTDFPTIDPANPYTLTPEENDVIERLLLGFINSAKLQEHVAFLYAKGSMYLRYNGNLIYHGCIPLNEDGSFKALTIANKPYTGRALFDKFDQYARQAFSQPEGSKEKEAALDYVWYLWTGETSPLFGKTAMTTFERYFIAEAETHHEVKNPYYLKRNDEETVATILREFNLSPDDGHIINGHTPVKEGAGESPIKANGKLLVIDGGFSKAYQSVTSIAGYTLIYNAYGLQLVKHQPFTSTEDAIMNETDIISTRRIIETETIRQCVKDTDIGQHLQQQINDLKSLLTAYRQGLIK</sequence>
<dbReference type="InterPro" id="IPR029052">
    <property type="entry name" value="Metallo-depent_PP-like"/>
</dbReference>
<comment type="pathway">
    <text evidence="4">Carbohydrate biosynthesis; gluconeogenesis.</text>
</comment>
<evidence type="ECO:0000256" key="1">
    <source>
        <dbReference type="ARBA" id="ARBA00022801"/>
    </source>
</evidence>
<dbReference type="EC" id="3.1.3.11" evidence="4"/>
<dbReference type="UniPathway" id="UPA00138"/>
<accession>W7D7K9</accession>
<dbReference type="GO" id="GO:0042132">
    <property type="term" value="F:fructose 1,6-bisphosphate 1-phosphatase activity"/>
    <property type="evidence" value="ECO:0007669"/>
    <property type="project" value="UniProtKB-UniRule"/>
</dbReference>